<dbReference type="Pfam" id="PF07555">
    <property type="entry name" value="NAGidase"/>
    <property type="match status" value="1"/>
</dbReference>
<dbReference type="InterPro" id="IPR011496">
    <property type="entry name" value="O-GlcNAcase_cat"/>
</dbReference>
<comment type="caution">
    <text evidence="6">The sequence shown here is derived from an EMBL/GenBank/DDBJ whole genome shotgun (WGS) entry which is preliminary data.</text>
</comment>
<evidence type="ECO:0000256" key="2">
    <source>
        <dbReference type="ARBA" id="ARBA00023295"/>
    </source>
</evidence>
<evidence type="ECO:0000256" key="4">
    <source>
        <dbReference type="SAM" id="SignalP"/>
    </source>
</evidence>
<keyword evidence="2 3" id="KW-0326">Glycosidase</keyword>
<dbReference type="SUPFAM" id="SSF140657">
    <property type="entry name" value="Hyaluronidase post-catalytic domain-like"/>
    <property type="match status" value="1"/>
</dbReference>
<gene>
    <name evidence="6" type="ORF">IAC94_02975</name>
</gene>
<dbReference type="Proteomes" id="UP000886744">
    <property type="component" value="Unassembled WGS sequence"/>
</dbReference>
<proteinExistence type="inferred from homology"/>
<dbReference type="Gene3D" id="3.20.20.80">
    <property type="entry name" value="Glycosidases"/>
    <property type="match status" value="1"/>
</dbReference>
<keyword evidence="1 3" id="KW-0378">Hydrolase</keyword>
<dbReference type="GO" id="GO:1901135">
    <property type="term" value="P:carbohydrate derivative metabolic process"/>
    <property type="evidence" value="ECO:0007669"/>
    <property type="project" value="UniProtKB-ARBA"/>
</dbReference>
<dbReference type="PROSITE" id="PS52009">
    <property type="entry name" value="GH84"/>
    <property type="match status" value="1"/>
</dbReference>
<dbReference type="Pfam" id="PF02838">
    <property type="entry name" value="Glyco_hydro_20b"/>
    <property type="match status" value="1"/>
</dbReference>
<dbReference type="GO" id="GO:0005975">
    <property type="term" value="P:carbohydrate metabolic process"/>
    <property type="evidence" value="ECO:0007669"/>
    <property type="project" value="UniProtKB-ARBA"/>
</dbReference>
<dbReference type="InterPro" id="IPR000421">
    <property type="entry name" value="FA58C"/>
</dbReference>
<dbReference type="Gene3D" id="3.30.379.10">
    <property type="entry name" value="Chitobiase/beta-hexosaminidase domain 2-like"/>
    <property type="match status" value="1"/>
</dbReference>
<dbReference type="InterPro" id="IPR017853">
    <property type="entry name" value="GH"/>
</dbReference>
<dbReference type="AlphaFoldDB" id="A0A9D1E0N1"/>
<keyword evidence="4" id="KW-0732">Signal</keyword>
<feature type="signal peptide" evidence="4">
    <location>
        <begin position="1"/>
        <end position="22"/>
    </location>
</feature>
<dbReference type="PANTHER" id="PTHR13170">
    <property type="entry name" value="O-GLCNACASE"/>
    <property type="match status" value="1"/>
</dbReference>
<evidence type="ECO:0000256" key="3">
    <source>
        <dbReference type="PROSITE-ProRule" id="PRU01353"/>
    </source>
</evidence>
<feature type="domain" description="GH84" evidence="5">
    <location>
        <begin position="149"/>
        <end position="418"/>
    </location>
</feature>
<feature type="chain" id="PRO_5039257341" evidence="4">
    <location>
        <begin position="23"/>
        <end position="826"/>
    </location>
</feature>
<dbReference type="Gene3D" id="2.60.120.260">
    <property type="entry name" value="Galactose-binding domain-like"/>
    <property type="match status" value="1"/>
</dbReference>
<dbReference type="InterPro" id="IPR049478">
    <property type="entry name" value="BT_4395-like_hel"/>
</dbReference>
<dbReference type="Pfam" id="PF00754">
    <property type="entry name" value="F5_F8_type_C"/>
    <property type="match status" value="1"/>
</dbReference>
<dbReference type="SUPFAM" id="SSF51445">
    <property type="entry name" value="(Trans)glycosidases"/>
    <property type="match status" value="1"/>
</dbReference>
<dbReference type="PANTHER" id="PTHR13170:SF16">
    <property type="entry name" value="PROTEIN O-GLCNACASE"/>
    <property type="match status" value="1"/>
</dbReference>
<protein>
    <submittedName>
        <fullName evidence="6">Beta-N-acetylglucosaminidase domain-containing protein</fullName>
    </submittedName>
</protein>
<name>A0A9D1E0N1_9BACT</name>
<sequence length="826" mass="93748">MNCFRKITLLLVSLLLSASLRAAGAESAAPVINPTPHSLTLQEGTVDVSGGVRIIDRQEAFVHDVDFLVRGDKKALRLELDFHPRKAVKAGAKPVSGAYLLNIEEDGISIMAYDERGAYYGLQTLRQIVEQHPDGQLPCLSINDWPDLPARGVVEGFYGTPWSHQARLSLIDFFGRYKMNTYVYGPKDDPYHSSPYWRDPYPAAEARQISELVRSCERNRVDFVWAVHPGQDIQWNEEDYGRLVAKFEAMYDLGVRAFAIFFDDISGEGTDPMRQVELLNRLTAEFVAVKGDVAPLIICPTDYNRSWANPTDNGSLAVYGRELDPSVRVFWTGDAVCSDVTASTLKWVGDRIQRPALVWWNFPVTDYCRHIVMQGPAYGLDNSLSSKNLCGLLSNPMEHAEASRLALYGVADYAWNIKDYDALANWERALTVLAGEEARDAYRTFAIHSCDTESGYRREESWETETFRIGDDWTEQQYAALMEDFEEVERVHARMSELCRNDALMRELHPWLEEFTKLGERGRRTLDLMRMYETGDNASFWAAYVANLMDPADRAAYETHKSGTLKLQPFYENAMDDMVDGFYRRLAGRGPFSYTAIGSFPNSGTVSGKLMFDDDSTTYYTSAYGQKTGDWIGVDLGIVRGLREVDILQGRNSTDDVDYFDLATLEASKDGRLWYPLIDTIDHQYVIKWQGRGIDARYVRLRKLESDKTNWCAIRTFSVNPRRTQDLDFGVQAPDIVKAVYAFDRDPRSYYTLDGTLSMETPFGDERRNLRILLLRPHGSIVIQQYSSDGIRLGETVTDESYLELSLDPRTARVSVEGTADIFEIL</sequence>
<evidence type="ECO:0000256" key="1">
    <source>
        <dbReference type="ARBA" id="ARBA00022801"/>
    </source>
</evidence>
<dbReference type="GO" id="GO:0015929">
    <property type="term" value="F:hexosaminidase activity"/>
    <property type="evidence" value="ECO:0007669"/>
    <property type="project" value="UniProtKB-ARBA"/>
</dbReference>
<dbReference type="InterPro" id="IPR008979">
    <property type="entry name" value="Galactose-bd-like_sf"/>
</dbReference>
<reference evidence="6" key="1">
    <citation type="submission" date="2020-10" db="EMBL/GenBank/DDBJ databases">
        <authorList>
            <person name="Gilroy R."/>
        </authorList>
    </citation>
    <scope>NUCLEOTIDE SEQUENCE</scope>
    <source>
        <strain evidence="6">ChiHjej13B12-12457</strain>
    </source>
</reference>
<evidence type="ECO:0000313" key="6">
    <source>
        <dbReference type="EMBL" id="HIR62472.1"/>
    </source>
</evidence>
<dbReference type="EMBL" id="DVHI01000037">
    <property type="protein sequence ID" value="HIR62472.1"/>
    <property type="molecule type" value="Genomic_DNA"/>
</dbReference>
<comment type="similarity">
    <text evidence="3">Belongs to the glycosyl hydrolase 84 family.</text>
</comment>
<feature type="active site" description="Proton donor" evidence="3">
    <location>
        <position position="264"/>
    </location>
</feature>
<dbReference type="Gene3D" id="1.20.58.460">
    <property type="entry name" value="Hyaluronidase post-catalytic domain-like"/>
    <property type="match status" value="1"/>
</dbReference>
<dbReference type="SUPFAM" id="SSF55545">
    <property type="entry name" value="beta-N-acetylhexosaminidase-like domain"/>
    <property type="match status" value="1"/>
</dbReference>
<dbReference type="Pfam" id="PF21809">
    <property type="entry name" value="Glyco_hydro_84_hel"/>
    <property type="match status" value="1"/>
</dbReference>
<dbReference type="InterPro" id="IPR051822">
    <property type="entry name" value="Glycosyl_Hydrolase_84"/>
</dbReference>
<dbReference type="SUPFAM" id="SSF49785">
    <property type="entry name" value="Galactose-binding domain-like"/>
    <property type="match status" value="1"/>
</dbReference>
<reference evidence="6" key="2">
    <citation type="journal article" date="2021" name="PeerJ">
        <title>Extensive microbial diversity within the chicken gut microbiome revealed by metagenomics and culture.</title>
        <authorList>
            <person name="Gilroy R."/>
            <person name="Ravi A."/>
            <person name="Getino M."/>
            <person name="Pursley I."/>
            <person name="Horton D.L."/>
            <person name="Alikhan N.F."/>
            <person name="Baker D."/>
            <person name="Gharbi K."/>
            <person name="Hall N."/>
            <person name="Watson M."/>
            <person name="Adriaenssens E.M."/>
            <person name="Foster-Nyarko E."/>
            <person name="Jarju S."/>
            <person name="Secka A."/>
            <person name="Antonio M."/>
            <person name="Oren A."/>
            <person name="Chaudhuri R.R."/>
            <person name="La Ragione R."/>
            <person name="Hildebrand F."/>
            <person name="Pallen M.J."/>
        </authorList>
    </citation>
    <scope>NUCLEOTIDE SEQUENCE</scope>
    <source>
        <strain evidence="6">ChiHjej13B12-12457</strain>
    </source>
</reference>
<evidence type="ECO:0000313" key="7">
    <source>
        <dbReference type="Proteomes" id="UP000886744"/>
    </source>
</evidence>
<dbReference type="InterPro" id="IPR015882">
    <property type="entry name" value="HEX_bac_N"/>
</dbReference>
<organism evidence="6 7">
    <name type="scientific">Candidatus Coprenecus avistercoris</name>
    <dbReference type="NCBI Taxonomy" id="2840730"/>
    <lineage>
        <taxon>Bacteria</taxon>
        <taxon>Pseudomonadati</taxon>
        <taxon>Bacteroidota</taxon>
        <taxon>Bacteroidia</taxon>
        <taxon>Bacteroidales</taxon>
        <taxon>Rikenellaceae</taxon>
        <taxon>Rikenellaceae incertae sedis</taxon>
        <taxon>Candidatus Coprenecus</taxon>
    </lineage>
</organism>
<evidence type="ECO:0000259" key="5">
    <source>
        <dbReference type="PROSITE" id="PS52009"/>
    </source>
</evidence>
<dbReference type="InterPro" id="IPR029018">
    <property type="entry name" value="Hex-like_dom2"/>
</dbReference>
<accession>A0A9D1E0N1</accession>